<protein>
    <submittedName>
        <fullName evidence="1">Uncharacterized protein</fullName>
    </submittedName>
</protein>
<accession>A0A3M7RH67</accession>
<dbReference type="Proteomes" id="UP000276133">
    <property type="component" value="Unassembled WGS sequence"/>
</dbReference>
<keyword evidence="2" id="KW-1185">Reference proteome</keyword>
<dbReference type="AlphaFoldDB" id="A0A3M7RH67"/>
<dbReference type="EMBL" id="REGN01003402">
    <property type="protein sequence ID" value="RNA22787.1"/>
    <property type="molecule type" value="Genomic_DNA"/>
</dbReference>
<evidence type="ECO:0000313" key="2">
    <source>
        <dbReference type="Proteomes" id="UP000276133"/>
    </source>
</evidence>
<sequence>VLVQFGLKYEPLFVFKTFFLSDQKEFFLICPKIIQKQNYLHIDSNKSVTLSKKLIDKIFDKI</sequence>
<organism evidence="1 2">
    <name type="scientific">Brachionus plicatilis</name>
    <name type="common">Marine rotifer</name>
    <name type="synonym">Brachionus muelleri</name>
    <dbReference type="NCBI Taxonomy" id="10195"/>
    <lineage>
        <taxon>Eukaryota</taxon>
        <taxon>Metazoa</taxon>
        <taxon>Spiralia</taxon>
        <taxon>Gnathifera</taxon>
        <taxon>Rotifera</taxon>
        <taxon>Eurotatoria</taxon>
        <taxon>Monogononta</taxon>
        <taxon>Pseudotrocha</taxon>
        <taxon>Ploima</taxon>
        <taxon>Brachionidae</taxon>
        <taxon>Brachionus</taxon>
    </lineage>
</organism>
<comment type="caution">
    <text evidence="1">The sequence shown here is derived from an EMBL/GenBank/DDBJ whole genome shotgun (WGS) entry which is preliminary data.</text>
</comment>
<reference evidence="1 2" key="1">
    <citation type="journal article" date="2018" name="Sci. Rep.">
        <title>Genomic signatures of local adaptation to the degree of environmental predictability in rotifers.</title>
        <authorList>
            <person name="Franch-Gras L."/>
            <person name="Hahn C."/>
            <person name="Garcia-Roger E.M."/>
            <person name="Carmona M.J."/>
            <person name="Serra M."/>
            <person name="Gomez A."/>
        </authorList>
    </citation>
    <scope>NUCLEOTIDE SEQUENCE [LARGE SCALE GENOMIC DNA]</scope>
    <source>
        <strain evidence="1">HYR1</strain>
    </source>
</reference>
<proteinExistence type="predicted"/>
<gene>
    <name evidence="1" type="ORF">BpHYR1_041624</name>
</gene>
<name>A0A3M7RH67_BRAPC</name>
<feature type="non-terminal residue" evidence="1">
    <location>
        <position position="1"/>
    </location>
</feature>
<evidence type="ECO:0000313" key="1">
    <source>
        <dbReference type="EMBL" id="RNA22787.1"/>
    </source>
</evidence>